<proteinExistence type="predicted"/>
<protein>
    <submittedName>
        <fullName evidence="1">Uncharacterized protein</fullName>
    </submittedName>
</protein>
<gene>
    <name evidence="1" type="ORF">N8T08_008251</name>
</gene>
<dbReference type="EMBL" id="JAOPJF010000055">
    <property type="protein sequence ID" value="KAK1142045.1"/>
    <property type="molecule type" value="Genomic_DNA"/>
</dbReference>
<reference evidence="1 2" key="1">
    <citation type="journal article" date="2023" name="ACS Omega">
        <title>Identification of the Neoaspergillic Acid Biosynthesis Gene Cluster by Establishing an In Vitro CRISPR-Ribonucleoprotein Genetic System in Aspergillus melleus.</title>
        <authorList>
            <person name="Yuan B."/>
            <person name="Grau M.F."/>
            <person name="Murata R.M."/>
            <person name="Torok T."/>
            <person name="Venkateswaran K."/>
            <person name="Stajich J.E."/>
            <person name="Wang C.C.C."/>
        </authorList>
    </citation>
    <scope>NUCLEOTIDE SEQUENCE [LARGE SCALE GENOMIC DNA]</scope>
    <source>
        <strain evidence="1 2">IMV 1140</strain>
    </source>
</reference>
<accession>A0ACC3AWH9</accession>
<sequence length="590" mass="66536">MGLRTWIRKWFHSDRPVRGVENGSASPSPTAVARKPASQPAVVNGSRCRETHTPSDNEEESRVQRARGSDSPSLWDRAYDSVDSKLVQKYEKLLSTNLQITSKFDELVDKFPHVHIPGESQSEMISQEVNRAIGRKVSQLTKLRPKAREYLQERLLAIENRTYLWVSLVIKFIETSSIPNTKDGVRRALNILPTSVNEAYERILSKCDGGDEASKALNLVLAAVTPLSLTEMNIAMSVDRSTKSLEDLDLEDDKDFKARLRDMCGLFISIYDGKVHFIHQTARDFLVKKQPETTKTGRGYWNGTLNLQNAHLVLAESCIFYLDSDIALEHRQFSQYAVRNWIHHLRESQMVPQDELETSVLQLCDPISDIHIRWPGLMGDLAPLCNKDPLWTAICLRLGNVVEMLIEHSDVDFESKHFGECTPLAYAAKEGYEDIVRILLASGRVHANARVAHRQTPVMLAIKGKKETVAKVLLRASDIDLGARDETGRSVLSWAAMRGCVSIVQYLLACDDVDPNIADRNGKTPLFWAVVQEEILVVTLLLQSFKVDPNVKDKRGRTALSWATKHEQVTIQELLLRSAKTDPDLSHQNE</sequence>
<evidence type="ECO:0000313" key="1">
    <source>
        <dbReference type="EMBL" id="KAK1142045.1"/>
    </source>
</evidence>
<name>A0ACC3AWH9_9EURO</name>
<keyword evidence="2" id="KW-1185">Reference proteome</keyword>
<evidence type="ECO:0000313" key="2">
    <source>
        <dbReference type="Proteomes" id="UP001177260"/>
    </source>
</evidence>
<organism evidence="1 2">
    <name type="scientific">Aspergillus melleus</name>
    <dbReference type="NCBI Taxonomy" id="138277"/>
    <lineage>
        <taxon>Eukaryota</taxon>
        <taxon>Fungi</taxon>
        <taxon>Dikarya</taxon>
        <taxon>Ascomycota</taxon>
        <taxon>Pezizomycotina</taxon>
        <taxon>Eurotiomycetes</taxon>
        <taxon>Eurotiomycetidae</taxon>
        <taxon>Eurotiales</taxon>
        <taxon>Aspergillaceae</taxon>
        <taxon>Aspergillus</taxon>
        <taxon>Aspergillus subgen. Circumdati</taxon>
    </lineage>
</organism>
<comment type="caution">
    <text evidence="1">The sequence shown here is derived from an EMBL/GenBank/DDBJ whole genome shotgun (WGS) entry which is preliminary data.</text>
</comment>
<dbReference type="Proteomes" id="UP001177260">
    <property type="component" value="Unassembled WGS sequence"/>
</dbReference>